<proteinExistence type="predicted"/>
<dbReference type="EMBL" id="LAZR01013432">
    <property type="protein sequence ID" value="KKM21984.1"/>
    <property type="molecule type" value="Genomic_DNA"/>
</dbReference>
<name>A0A0F9IQ06_9ZZZZ</name>
<comment type="caution">
    <text evidence="1">The sequence shown here is derived from an EMBL/GenBank/DDBJ whole genome shotgun (WGS) entry which is preliminary data.</text>
</comment>
<dbReference type="InterPro" id="IPR036412">
    <property type="entry name" value="HAD-like_sf"/>
</dbReference>
<dbReference type="AlphaFoldDB" id="A0A0F9IQ06"/>
<evidence type="ECO:0000313" key="1">
    <source>
        <dbReference type="EMBL" id="KKM21984.1"/>
    </source>
</evidence>
<protein>
    <recommendedName>
        <fullName evidence="2">FCP1 homology domain-containing protein</fullName>
    </recommendedName>
</protein>
<organism evidence="1">
    <name type="scientific">marine sediment metagenome</name>
    <dbReference type="NCBI Taxonomy" id="412755"/>
    <lineage>
        <taxon>unclassified sequences</taxon>
        <taxon>metagenomes</taxon>
        <taxon>ecological metagenomes</taxon>
    </lineage>
</organism>
<dbReference type="Gene3D" id="3.40.50.1000">
    <property type="entry name" value="HAD superfamily/HAD-like"/>
    <property type="match status" value="1"/>
</dbReference>
<evidence type="ECO:0008006" key="2">
    <source>
        <dbReference type="Google" id="ProtNLM"/>
    </source>
</evidence>
<reference evidence="1" key="1">
    <citation type="journal article" date="2015" name="Nature">
        <title>Complex archaea that bridge the gap between prokaryotes and eukaryotes.</title>
        <authorList>
            <person name="Spang A."/>
            <person name="Saw J.H."/>
            <person name="Jorgensen S.L."/>
            <person name="Zaremba-Niedzwiedzka K."/>
            <person name="Martijn J."/>
            <person name="Lind A.E."/>
            <person name="van Eijk R."/>
            <person name="Schleper C."/>
            <person name="Guy L."/>
            <person name="Ettema T.J."/>
        </authorList>
    </citation>
    <scope>NUCLEOTIDE SEQUENCE</scope>
</reference>
<accession>A0A0F9IQ06</accession>
<sequence>MKKRTIAFDLDATICNSIRRFHPEDILKVNPYPKMVEIIRKLKSKGHKIIIFTRRGCLKQGRTLTKKWLKLHDIPYDELITNKPHYDVLIDDRVLSPFEGWMSTGTIEDRLSLIYENMKTKTYKPRKNK</sequence>
<gene>
    <name evidence="1" type="ORF">LCGC14_1629950</name>
</gene>
<dbReference type="InterPro" id="IPR023214">
    <property type="entry name" value="HAD_sf"/>
</dbReference>
<dbReference type="SUPFAM" id="SSF56784">
    <property type="entry name" value="HAD-like"/>
    <property type="match status" value="1"/>
</dbReference>